<dbReference type="UniPathway" id="UPA00148">
    <property type="reaction ID" value="UER00236"/>
</dbReference>
<dbReference type="InterPro" id="IPR027417">
    <property type="entry name" value="P-loop_NTPase"/>
</dbReference>
<keyword evidence="1" id="KW-0418">Kinase</keyword>
<sequence length="128" mass="14478">MNMELYIGGCAQGKLNYVLKQTGIGRDKVIDAAEISENEMEEVRVINHFHMLIRSLLRQGKDPEDLIKAITAKNRELIIISDEVGNGIVPMEAEEREYRERLGRILCGLAEEAVKVERIICGIGQRIK</sequence>
<dbReference type="GO" id="GO:0016779">
    <property type="term" value="F:nucleotidyltransferase activity"/>
    <property type="evidence" value="ECO:0007669"/>
    <property type="project" value="UniProtKB-KW"/>
</dbReference>
<dbReference type="Gene3D" id="3.40.50.300">
    <property type="entry name" value="P-loop containing nucleotide triphosphate hydrolases"/>
    <property type="match status" value="1"/>
</dbReference>
<reference evidence="1 2" key="1">
    <citation type="submission" date="2016-11" db="EMBL/GenBank/DDBJ databases">
        <authorList>
            <person name="Jaros S."/>
            <person name="Januszkiewicz K."/>
            <person name="Wedrychowicz H."/>
        </authorList>
    </citation>
    <scope>NUCLEOTIDE SEQUENCE [LARGE SCALE GENOMIC DNA]</scope>
    <source>
        <strain evidence="1 2">DSM 15929</strain>
    </source>
</reference>
<dbReference type="InterPro" id="IPR003203">
    <property type="entry name" value="CobU/CobP"/>
</dbReference>
<evidence type="ECO:0000313" key="2">
    <source>
        <dbReference type="Proteomes" id="UP000184386"/>
    </source>
</evidence>
<accession>A0A1M6SKY5</accession>
<evidence type="ECO:0000313" key="1">
    <source>
        <dbReference type="EMBL" id="SHK45392.1"/>
    </source>
</evidence>
<gene>
    <name evidence="1" type="ORF">SAMN02745136_02501</name>
</gene>
<name>A0A1M6SKY5_9FIRM</name>
<keyword evidence="1" id="KW-0808">Transferase</keyword>
<proteinExistence type="predicted"/>
<dbReference type="RefSeq" id="WP_242962490.1">
    <property type="nucleotide sequence ID" value="NZ_FRAC01000012.1"/>
</dbReference>
<protein>
    <submittedName>
        <fullName evidence="1">Adenosylcobinamide kinase /adenosylcobinamide-phosphate guanylyltransferase</fullName>
    </submittedName>
</protein>
<dbReference type="SUPFAM" id="SSF52540">
    <property type="entry name" value="P-loop containing nucleoside triphosphate hydrolases"/>
    <property type="match status" value="1"/>
</dbReference>
<dbReference type="Proteomes" id="UP000184386">
    <property type="component" value="Unassembled WGS sequence"/>
</dbReference>
<dbReference type="EMBL" id="FRAC01000012">
    <property type="protein sequence ID" value="SHK45392.1"/>
    <property type="molecule type" value="Genomic_DNA"/>
</dbReference>
<dbReference type="GO" id="GO:0000166">
    <property type="term" value="F:nucleotide binding"/>
    <property type="evidence" value="ECO:0007669"/>
    <property type="project" value="InterPro"/>
</dbReference>
<dbReference type="GO" id="GO:0043752">
    <property type="term" value="F:adenosylcobinamide kinase activity"/>
    <property type="evidence" value="ECO:0007669"/>
    <property type="project" value="InterPro"/>
</dbReference>
<dbReference type="STRING" id="1121322.SAMN02745136_02501"/>
<dbReference type="Pfam" id="PF02283">
    <property type="entry name" value="CobU"/>
    <property type="match status" value="1"/>
</dbReference>
<dbReference type="AlphaFoldDB" id="A0A1M6SKY5"/>
<dbReference type="GO" id="GO:0009236">
    <property type="term" value="P:cobalamin biosynthetic process"/>
    <property type="evidence" value="ECO:0007669"/>
    <property type="project" value="UniProtKB-UniPathway"/>
</dbReference>
<keyword evidence="1" id="KW-0548">Nucleotidyltransferase</keyword>
<organism evidence="1 2">
    <name type="scientific">Anaerocolumna jejuensis DSM 15929</name>
    <dbReference type="NCBI Taxonomy" id="1121322"/>
    <lineage>
        <taxon>Bacteria</taxon>
        <taxon>Bacillati</taxon>
        <taxon>Bacillota</taxon>
        <taxon>Clostridia</taxon>
        <taxon>Lachnospirales</taxon>
        <taxon>Lachnospiraceae</taxon>
        <taxon>Anaerocolumna</taxon>
    </lineage>
</organism>
<keyword evidence="2" id="KW-1185">Reference proteome</keyword>